<organism evidence="1 2">
    <name type="scientific">Albimonas pacifica</name>
    <dbReference type="NCBI Taxonomy" id="1114924"/>
    <lineage>
        <taxon>Bacteria</taxon>
        <taxon>Pseudomonadati</taxon>
        <taxon>Pseudomonadota</taxon>
        <taxon>Alphaproteobacteria</taxon>
        <taxon>Rhodobacterales</taxon>
        <taxon>Paracoccaceae</taxon>
        <taxon>Albimonas</taxon>
    </lineage>
</organism>
<name>A0A1I3BTN2_9RHOB</name>
<accession>A0A1I3BTN2</accession>
<dbReference type="AlphaFoldDB" id="A0A1I3BTN2"/>
<evidence type="ECO:0000313" key="1">
    <source>
        <dbReference type="EMBL" id="SFH65645.1"/>
    </source>
</evidence>
<keyword evidence="2" id="KW-1185">Reference proteome</keyword>
<dbReference type="OrthoDB" id="3531601at2"/>
<sequence length="141" mass="15399">MSLDAQITAAMASVPECIAAGYVDMSTGMLMSVRTLETHPQEVLDMVAAATADLFQGPTVSEIERRFKRERGLPPNREIRYFKEMLVLSENLIHVFLRAPSHPDHAAVFVTRRTANVGMVLTKARMSMQALGEAVQGPAAG</sequence>
<dbReference type="RefSeq" id="WP_092857166.1">
    <property type="nucleotide sequence ID" value="NZ_FOQH01000001.1"/>
</dbReference>
<dbReference type="Proteomes" id="UP000199377">
    <property type="component" value="Unassembled WGS sequence"/>
</dbReference>
<proteinExistence type="predicted"/>
<evidence type="ECO:0008006" key="3">
    <source>
        <dbReference type="Google" id="ProtNLM"/>
    </source>
</evidence>
<protein>
    <recommendedName>
        <fullName evidence="3">Roadblock/LAMTOR2 domain-containing protein</fullName>
    </recommendedName>
</protein>
<dbReference type="STRING" id="1114924.SAMN05216258_101335"/>
<gene>
    <name evidence="1" type="ORF">SAMN05216258_101335</name>
</gene>
<evidence type="ECO:0000313" key="2">
    <source>
        <dbReference type="Proteomes" id="UP000199377"/>
    </source>
</evidence>
<dbReference type="EMBL" id="FOQH01000001">
    <property type="protein sequence ID" value="SFH65645.1"/>
    <property type="molecule type" value="Genomic_DNA"/>
</dbReference>
<reference evidence="1 2" key="1">
    <citation type="submission" date="2016-10" db="EMBL/GenBank/DDBJ databases">
        <authorList>
            <person name="de Groot N.N."/>
        </authorList>
    </citation>
    <scope>NUCLEOTIDE SEQUENCE [LARGE SCALE GENOMIC DNA]</scope>
    <source>
        <strain evidence="1 2">CGMCC 1.11030</strain>
    </source>
</reference>